<dbReference type="CDD" id="cd07313">
    <property type="entry name" value="terB_like_2"/>
    <property type="match status" value="1"/>
</dbReference>
<feature type="domain" description="Co-chaperone DjlA N-terminal" evidence="1">
    <location>
        <begin position="31"/>
        <end position="146"/>
    </location>
</feature>
<protein>
    <submittedName>
        <fullName evidence="2">Tellurite resistance protein B-like protein</fullName>
    </submittedName>
</protein>
<evidence type="ECO:0000313" key="3">
    <source>
        <dbReference type="Proteomes" id="UP001204445"/>
    </source>
</evidence>
<reference evidence="2" key="1">
    <citation type="submission" date="2022-08" db="EMBL/GenBank/DDBJ databases">
        <title>Genomic Encyclopedia of Type Strains, Phase III (KMG-III): the genomes of soil and plant-associated and newly described type strains.</title>
        <authorList>
            <person name="Whitman W."/>
        </authorList>
    </citation>
    <scope>NUCLEOTIDE SEQUENCE</scope>
    <source>
        <strain evidence="2">HMT 1</strain>
    </source>
</reference>
<dbReference type="AlphaFoldDB" id="A0AAE3L2E9"/>
<dbReference type="Proteomes" id="UP001204445">
    <property type="component" value="Unassembled WGS sequence"/>
</dbReference>
<sequence length="156" mass="17862">MLASLKKFIDEQFAVDGSAGNNGDSQHELGIATAALAIEIARADADFDDAERRHIVDAVAQRYALSDQETERLVRLADDRVEQSVSLYEFTRQLNDGLEYEEKIEIVRLLWSVAFTDNEINKYEEHFIRKIADLLYVAHSDYIRVKLAAEEDRQAR</sequence>
<organism evidence="2 3">
    <name type="scientific">Methylohalomonas lacus</name>
    <dbReference type="NCBI Taxonomy" id="398773"/>
    <lineage>
        <taxon>Bacteria</taxon>
        <taxon>Pseudomonadati</taxon>
        <taxon>Pseudomonadota</taxon>
        <taxon>Gammaproteobacteria</taxon>
        <taxon>Methylohalomonadales</taxon>
        <taxon>Methylohalomonadaceae</taxon>
        <taxon>Methylohalomonas</taxon>
    </lineage>
</organism>
<keyword evidence="3" id="KW-1185">Reference proteome</keyword>
<dbReference type="SUPFAM" id="SSF158682">
    <property type="entry name" value="TerB-like"/>
    <property type="match status" value="1"/>
</dbReference>
<evidence type="ECO:0000313" key="2">
    <source>
        <dbReference type="EMBL" id="MCS3904436.1"/>
    </source>
</evidence>
<evidence type="ECO:0000259" key="1">
    <source>
        <dbReference type="Pfam" id="PF05099"/>
    </source>
</evidence>
<dbReference type="Pfam" id="PF05099">
    <property type="entry name" value="TerB"/>
    <property type="match status" value="1"/>
</dbReference>
<gene>
    <name evidence="2" type="ORF">J2T55_002472</name>
</gene>
<name>A0AAE3L2E9_9GAMM</name>
<proteinExistence type="predicted"/>
<accession>A0AAE3L2E9</accession>
<dbReference type="Gene3D" id="1.10.3680.10">
    <property type="entry name" value="TerB-like"/>
    <property type="match status" value="1"/>
</dbReference>
<comment type="caution">
    <text evidence="2">The sequence shown here is derived from an EMBL/GenBank/DDBJ whole genome shotgun (WGS) entry which is preliminary data.</text>
</comment>
<dbReference type="RefSeq" id="WP_259057366.1">
    <property type="nucleotide sequence ID" value="NZ_JANUCT010000022.1"/>
</dbReference>
<dbReference type="InterPro" id="IPR007791">
    <property type="entry name" value="DjlA_N"/>
</dbReference>
<dbReference type="EMBL" id="JANUCT010000022">
    <property type="protein sequence ID" value="MCS3904436.1"/>
    <property type="molecule type" value="Genomic_DNA"/>
</dbReference>
<dbReference type="InterPro" id="IPR029024">
    <property type="entry name" value="TerB-like"/>
</dbReference>